<dbReference type="WBParaSite" id="MCOS_0000273401-mRNA-1">
    <property type="protein sequence ID" value="MCOS_0000273401-mRNA-1"/>
    <property type="gene ID" value="MCOS_0000273401"/>
</dbReference>
<organism evidence="3">
    <name type="scientific">Mesocestoides corti</name>
    <name type="common">Flatworm</name>
    <dbReference type="NCBI Taxonomy" id="53468"/>
    <lineage>
        <taxon>Eukaryota</taxon>
        <taxon>Metazoa</taxon>
        <taxon>Spiralia</taxon>
        <taxon>Lophotrochozoa</taxon>
        <taxon>Platyhelminthes</taxon>
        <taxon>Cestoda</taxon>
        <taxon>Eucestoda</taxon>
        <taxon>Cyclophyllidea</taxon>
        <taxon>Mesocestoididae</taxon>
        <taxon>Mesocestoides</taxon>
    </lineage>
</organism>
<reference evidence="1 2" key="2">
    <citation type="submission" date="2018-10" db="EMBL/GenBank/DDBJ databases">
        <authorList>
            <consortium name="Pathogen Informatics"/>
        </authorList>
    </citation>
    <scope>NUCLEOTIDE SEQUENCE [LARGE SCALE GENOMIC DNA]</scope>
</reference>
<evidence type="ECO:0000313" key="2">
    <source>
        <dbReference type="Proteomes" id="UP000267029"/>
    </source>
</evidence>
<dbReference type="AlphaFoldDB" id="A0A0R3U7D5"/>
<sequence length="79" mass="8930">METGISSRHYNARLRVVVGSQTTRHRHGSGMAMQYFTGCFFTTGLICNWFTVKQFDGILVDCSNAKLDVAFYRASSRTQ</sequence>
<gene>
    <name evidence="1" type="ORF">MCOS_LOCUS2735</name>
</gene>
<protein>
    <submittedName>
        <fullName evidence="1 3">Uncharacterized protein</fullName>
    </submittedName>
</protein>
<accession>A0A0R3U7D5</accession>
<reference evidence="3" key="1">
    <citation type="submission" date="2017-02" db="UniProtKB">
        <authorList>
            <consortium name="WormBaseParasite"/>
        </authorList>
    </citation>
    <scope>IDENTIFICATION</scope>
</reference>
<name>A0A0R3U7D5_MESCO</name>
<dbReference type="EMBL" id="UXSR01000489">
    <property type="protein sequence ID" value="VDD76732.1"/>
    <property type="molecule type" value="Genomic_DNA"/>
</dbReference>
<evidence type="ECO:0000313" key="3">
    <source>
        <dbReference type="WBParaSite" id="MCOS_0000273401-mRNA-1"/>
    </source>
</evidence>
<dbReference type="Proteomes" id="UP000267029">
    <property type="component" value="Unassembled WGS sequence"/>
</dbReference>
<evidence type="ECO:0000313" key="1">
    <source>
        <dbReference type="EMBL" id="VDD76732.1"/>
    </source>
</evidence>
<proteinExistence type="predicted"/>
<keyword evidence="2" id="KW-1185">Reference proteome</keyword>